<evidence type="ECO:0000256" key="5">
    <source>
        <dbReference type="SAM" id="MobiDB-lite"/>
    </source>
</evidence>
<feature type="coiled-coil region" evidence="4">
    <location>
        <begin position="19"/>
        <end position="69"/>
    </location>
</feature>
<comment type="caution">
    <text evidence="7">The sequence shown here is derived from an EMBL/GenBank/DDBJ whole genome shotgun (WGS) entry which is preliminary data.</text>
</comment>
<dbReference type="InterPro" id="IPR006664">
    <property type="entry name" value="OMP_bac"/>
</dbReference>
<gene>
    <name evidence="7" type="ORF">JCM31826_02940</name>
</gene>
<reference evidence="7 8" key="1">
    <citation type="submission" date="2018-11" db="EMBL/GenBank/DDBJ databases">
        <title>Schleiferia aggregans sp. nov., a moderately thermophilic heterotrophic bacterium isolated from microbial mats at a terrestrial hot spring.</title>
        <authorList>
            <person name="Iino T."/>
            <person name="Ohkuma M."/>
            <person name="Haruta S."/>
        </authorList>
    </citation>
    <scope>NUCLEOTIDE SEQUENCE [LARGE SCALE GENOMIC DNA]</scope>
    <source>
        <strain evidence="7 8">LA</strain>
    </source>
</reference>
<evidence type="ECO:0000313" key="8">
    <source>
        <dbReference type="Proteomes" id="UP000286715"/>
    </source>
</evidence>
<dbReference type="GO" id="GO:0016020">
    <property type="term" value="C:membrane"/>
    <property type="evidence" value="ECO:0007669"/>
    <property type="project" value="UniProtKB-SubCell"/>
</dbReference>
<evidence type="ECO:0000313" key="7">
    <source>
        <dbReference type="EMBL" id="GCD76812.1"/>
    </source>
</evidence>
<evidence type="ECO:0000256" key="2">
    <source>
        <dbReference type="ARBA" id="ARBA00023136"/>
    </source>
</evidence>
<accession>A0A401XIG7</accession>
<keyword evidence="8" id="KW-1185">Reference proteome</keyword>
<dbReference type="PRINTS" id="PR01021">
    <property type="entry name" value="OMPADOMAIN"/>
</dbReference>
<dbReference type="Gene3D" id="3.30.1330.60">
    <property type="entry name" value="OmpA-like domain"/>
    <property type="match status" value="1"/>
</dbReference>
<feature type="coiled-coil region" evidence="4">
    <location>
        <begin position="283"/>
        <end position="310"/>
    </location>
</feature>
<dbReference type="SUPFAM" id="SSF103088">
    <property type="entry name" value="OmpA-like"/>
    <property type="match status" value="1"/>
</dbReference>
<comment type="subcellular location">
    <subcellularLocation>
        <location evidence="1">Membrane</location>
    </subcellularLocation>
</comment>
<evidence type="ECO:0000259" key="6">
    <source>
        <dbReference type="PROSITE" id="PS51123"/>
    </source>
</evidence>
<evidence type="ECO:0000256" key="1">
    <source>
        <dbReference type="ARBA" id="ARBA00004370"/>
    </source>
</evidence>
<dbReference type="EMBL" id="BHZE01000002">
    <property type="protein sequence ID" value="GCD76812.1"/>
    <property type="molecule type" value="Genomic_DNA"/>
</dbReference>
<dbReference type="InterPro" id="IPR036737">
    <property type="entry name" value="OmpA-like_sf"/>
</dbReference>
<evidence type="ECO:0000256" key="4">
    <source>
        <dbReference type="SAM" id="Coils"/>
    </source>
</evidence>
<evidence type="ECO:0000256" key="3">
    <source>
        <dbReference type="PROSITE-ProRule" id="PRU00473"/>
    </source>
</evidence>
<proteinExistence type="predicted"/>
<protein>
    <recommendedName>
        <fullName evidence="6">OmpA-like domain-containing protein</fullName>
    </recommendedName>
</protein>
<dbReference type="AlphaFoldDB" id="A0A401XIG7"/>
<name>A0A401XIG7_9FLAO</name>
<feature type="domain" description="OmpA-like" evidence="6">
    <location>
        <begin position="342"/>
        <end position="452"/>
    </location>
</feature>
<dbReference type="InterPro" id="IPR006665">
    <property type="entry name" value="OmpA-like"/>
</dbReference>
<keyword evidence="4" id="KW-0175">Coiled coil</keyword>
<feature type="compositionally biased region" description="Low complexity" evidence="5">
    <location>
        <begin position="230"/>
        <end position="257"/>
    </location>
</feature>
<dbReference type="CDD" id="cd07185">
    <property type="entry name" value="OmpA_C-like"/>
    <property type="match status" value="1"/>
</dbReference>
<dbReference type="Pfam" id="PF00691">
    <property type="entry name" value="OmpA"/>
    <property type="match status" value="1"/>
</dbReference>
<feature type="region of interest" description="Disordered" evidence="5">
    <location>
        <begin position="176"/>
        <end position="275"/>
    </location>
</feature>
<feature type="compositionally biased region" description="Polar residues" evidence="5">
    <location>
        <begin position="182"/>
        <end position="207"/>
    </location>
</feature>
<feature type="compositionally biased region" description="Low complexity" evidence="5">
    <location>
        <begin position="264"/>
        <end position="274"/>
    </location>
</feature>
<sequence length="452" mass="51330">MAQRQLSTLNLSDSLIYVIENQQKQISDLRVNLNKAILEIQILKSRQKISELQSEKITAESKLSEINDSIRILNNYKNEIALDTILPKEVRDSIYIVYSNHLEQLELKKYSLENLLKTLKSQNDSLQIWISNQEKNIEEWPTSETVIQPAFSSQNSKINQEVDQTNAQQISEVKKVTPQALMPTNTSEPPSIEQQLSMDNEPSQNKNKVGETSELFPSQKRPENAKKTRSSTTTTLRQSNEVKNPNSVSVSPSEMPNRSSENFSDTSQTTTDSTAQKSIVEILERQTKILELLAQKVQTIENQINTEKLTQDDQSIKENTEDNLADKREITEQDNSPIWDIKATAGFKTRGAIYFESGKAKLSSAEESHLREIARYLADSTSSIVLLRGYADNTGPKSLNFRLIENRLDYVKTILIEEGVQPSRIKKDKGGVIVKPLQKAQPRDRRVEILLQ</sequence>
<dbReference type="Proteomes" id="UP000286715">
    <property type="component" value="Unassembled WGS sequence"/>
</dbReference>
<organism evidence="7 8">
    <name type="scientific">Thermaurantimonas aggregans</name>
    <dbReference type="NCBI Taxonomy" id="2173829"/>
    <lineage>
        <taxon>Bacteria</taxon>
        <taxon>Pseudomonadati</taxon>
        <taxon>Bacteroidota</taxon>
        <taxon>Flavobacteriia</taxon>
        <taxon>Flavobacteriales</taxon>
        <taxon>Schleiferiaceae</taxon>
        <taxon>Thermaurantimonas</taxon>
    </lineage>
</organism>
<keyword evidence="2 3" id="KW-0472">Membrane</keyword>
<dbReference type="PROSITE" id="PS51123">
    <property type="entry name" value="OMPA_2"/>
    <property type="match status" value="1"/>
</dbReference>